<dbReference type="AlphaFoldDB" id="A0A0A9FM22"/>
<reference evidence="1" key="1">
    <citation type="submission" date="2014-09" db="EMBL/GenBank/DDBJ databases">
        <authorList>
            <person name="Magalhaes I.L.F."/>
            <person name="Oliveira U."/>
            <person name="Santos F.R."/>
            <person name="Vidigal T.H.D.A."/>
            <person name="Brescovit A.D."/>
            <person name="Santos A.J."/>
        </authorList>
    </citation>
    <scope>NUCLEOTIDE SEQUENCE</scope>
    <source>
        <tissue evidence="1">Shoot tissue taken approximately 20 cm above the soil surface</tissue>
    </source>
</reference>
<accession>A0A0A9FM22</accession>
<sequence>MSSFFYCKQKNAFQMEGQKALPQFQNSHPNMYPLSIAATSPIQQFEILSHLYITEG</sequence>
<protein>
    <submittedName>
        <fullName evidence="1">Uncharacterized protein</fullName>
    </submittedName>
</protein>
<proteinExistence type="predicted"/>
<name>A0A0A9FM22_ARUDO</name>
<reference evidence="1" key="2">
    <citation type="journal article" date="2015" name="Data Brief">
        <title>Shoot transcriptome of the giant reed, Arundo donax.</title>
        <authorList>
            <person name="Barrero R.A."/>
            <person name="Guerrero F.D."/>
            <person name="Moolhuijzen P."/>
            <person name="Goolsby J.A."/>
            <person name="Tidwell J."/>
            <person name="Bellgard S.E."/>
            <person name="Bellgard M.I."/>
        </authorList>
    </citation>
    <scope>NUCLEOTIDE SEQUENCE</scope>
    <source>
        <tissue evidence="1">Shoot tissue taken approximately 20 cm above the soil surface</tissue>
    </source>
</reference>
<evidence type="ECO:0000313" key="1">
    <source>
        <dbReference type="EMBL" id="JAE14065.1"/>
    </source>
</evidence>
<organism evidence="1">
    <name type="scientific">Arundo donax</name>
    <name type="common">Giant reed</name>
    <name type="synonym">Donax arundinaceus</name>
    <dbReference type="NCBI Taxonomy" id="35708"/>
    <lineage>
        <taxon>Eukaryota</taxon>
        <taxon>Viridiplantae</taxon>
        <taxon>Streptophyta</taxon>
        <taxon>Embryophyta</taxon>
        <taxon>Tracheophyta</taxon>
        <taxon>Spermatophyta</taxon>
        <taxon>Magnoliopsida</taxon>
        <taxon>Liliopsida</taxon>
        <taxon>Poales</taxon>
        <taxon>Poaceae</taxon>
        <taxon>PACMAD clade</taxon>
        <taxon>Arundinoideae</taxon>
        <taxon>Arundineae</taxon>
        <taxon>Arundo</taxon>
    </lineage>
</organism>
<dbReference type="EMBL" id="GBRH01183831">
    <property type="protein sequence ID" value="JAE14065.1"/>
    <property type="molecule type" value="Transcribed_RNA"/>
</dbReference>